<gene>
    <name evidence="4" type="ORF">AULFYP135_00106</name>
</gene>
<dbReference type="InterPro" id="IPR001199">
    <property type="entry name" value="Cyt_B5-like_heme/steroid-bd"/>
</dbReference>
<dbReference type="SMART" id="SM01117">
    <property type="entry name" value="Cyt-b5"/>
    <property type="match status" value="1"/>
</dbReference>
<feature type="coiled-coil region" evidence="1">
    <location>
        <begin position="2"/>
        <end position="45"/>
    </location>
</feature>
<dbReference type="EMBL" id="CACRSL010000003">
    <property type="protein sequence ID" value="VYS73846.1"/>
    <property type="molecule type" value="Genomic_DNA"/>
</dbReference>
<proteinExistence type="predicted"/>
<name>A0A6N2QZF1_9FIRM</name>
<evidence type="ECO:0000256" key="2">
    <source>
        <dbReference type="SAM" id="MobiDB-lite"/>
    </source>
</evidence>
<evidence type="ECO:0000256" key="1">
    <source>
        <dbReference type="SAM" id="Coils"/>
    </source>
</evidence>
<evidence type="ECO:0000259" key="3">
    <source>
        <dbReference type="SMART" id="SM01117"/>
    </source>
</evidence>
<feature type="domain" description="Cytochrome b5 heme-binding" evidence="3">
    <location>
        <begin position="189"/>
        <end position="263"/>
    </location>
</feature>
<feature type="compositionally biased region" description="Low complexity" evidence="2">
    <location>
        <begin position="108"/>
        <end position="132"/>
    </location>
</feature>
<sequence length="270" mass="30943">MQEQLDRMIEDLNREIDIFLNAWSKTGVQREMKDLQMQLGNVKRQLSAIRLGEREARLNLQSVRMAQRSINNVQRMMRPSMLRPRPMWAINRTQGIAQRMGRIFQYVQSQSQQQPQQQNRFQQFSRQQQQPPVEKTPTPRSQPGNFSRSFSPFRTGVYNGDGTPTAQHVEDDLPEELGGGVEYQPNKTFTPQELARFYNGMGGRPAYIAAAGYVFDVTAHPSWRAGSHHGILAGQDVTDRLLENHPEGLQMLLENLPVVGRLRPSQKKGF</sequence>
<dbReference type="AlphaFoldDB" id="A0A6N2QZF1"/>
<feature type="region of interest" description="Disordered" evidence="2">
    <location>
        <begin position="108"/>
        <end position="186"/>
    </location>
</feature>
<protein>
    <recommendedName>
        <fullName evidence="3">Cytochrome b5 heme-binding domain-containing protein</fullName>
    </recommendedName>
</protein>
<reference evidence="4" key="1">
    <citation type="submission" date="2019-11" db="EMBL/GenBank/DDBJ databases">
        <authorList>
            <person name="Feng L."/>
        </authorList>
    </citation>
    <scope>NUCLEOTIDE SEQUENCE</scope>
    <source>
        <strain evidence="4">AundefinedLFYP135</strain>
    </source>
</reference>
<dbReference type="Gene3D" id="3.10.120.10">
    <property type="entry name" value="Cytochrome b5-like heme/steroid binding domain"/>
    <property type="match status" value="1"/>
</dbReference>
<keyword evidence="1" id="KW-0175">Coiled coil</keyword>
<accession>A0A6N2QZF1</accession>
<dbReference type="SUPFAM" id="SSF55856">
    <property type="entry name" value="Cytochrome b5-like heme/steroid binding domain"/>
    <property type="match status" value="1"/>
</dbReference>
<organism evidence="4">
    <name type="scientific">uncultured Anaerotruncus sp</name>
    <dbReference type="NCBI Taxonomy" id="905011"/>
    <lineage>
        <taxon>Bacteria</taxon>
        <taxon>Bacillati</taxon>
        <taxon>Bacillota</taxon>
        <taxon>Clostridia</taxon>
        <taxon>Eubacteriales</taxon>
        <taxon>Oscillospiraceae</taxon>
        <taxon>Anaerotruncus</taxon>
        <taxon>environmental samples</taxon>
    </lineage>
</organism>
<dbReference type="InterPro" id="IPR036400">
    <property type="entry name" value="Cyt_B5-like_heme/steroid_sf"/>
</dbReference>
<feature type="compositionally biased region" description="Polar residues" evidence="2">
    <location>
        <begin position="138"/>
        <end position="152"/>
    </location>
</feature>
<evidence type="ECO:0000313" key="4">
    <source>
        <dbReference type="EMBL" id="VYS73846.1"/>
    </source>
</evidence>